<name>A0A951P6T0_9CYAN</name>
<proteinExistence type="predicted"/>
<protein>
    <submittedName>
        <fullName evidence="1">Uncharacterized protein</fullName>
    </submittedName>
</protein>
<dbReference type="EMBL" id="JAHHHV010000008">
    <property type="protein sequence ID" value="MBW4464211.1"/>
    <property type="molecule type" value="Genomic_DNA"/>
</dbReference>
<gene>
    <name evidence="1" type="ORF">KME07_02070</name>
    <name evidence="2" type="ORF">KME07_11135</name>
    <name evidence="3" type="ORF">KME07_16965</name>
</gene>
<reference evidence="1" key="1">
    <citation type="submission" date="2021-05" db="EMBL/GenBank/DDBJ databases">
        <authorList>
            <person name="Pietrasiak N."/>
            <person name="Ward R."/>
            <person name="Stajich J.E."/>
            <person name="Kurbessoian T."/>
        </authorList>
    </citation>
    <scope>NUCLEOTIDE SEQUENCE</scope>
    <source>
        <strain evidence="1">GSE-TBD4-15B</strain>
    </source>
</reference>
<dbReference type="EMBL" id="JAHHHV010000065">
    <property type="protein sequence ID" value="MBW4465977.1"/>
    <property type="molecule type" value="Genomic_DNA"/>
</dbReference>
<sequence length="66" mass="7582">MSTEFNERLSDSLGHQAQIWIVGTREQVNHIISEMYVKQMITDRGQFSLLVPAPFAQGKFMSVLLR</sequence>
<comment type="caution">
    <text evidence="1">The sequence shown here is derived from an EMBL/GenBank/DDBJ whole genome shotgun (WGS) entry which is preliminary data.</text>
</comment>
<evidence type="ECO:0000313" key="1">
    <source>
        <dbReference type="EMBL" id="MBW4464211.1"/>
    </source>
</evidence>
<dbReference type="EMBL" id="JAHHHV010000073">
    <property type="protein sequence ID" value="MBW4467118.1"/>
    <property type="molecule type" value="Genomic_DNA"/>
</dbReference>
<evidence type="ECO:0000313" key="2">
    <source>
        <dbReference type="EMBL" id="MBW4465977.1"/>
    </source>
</evidence>
<organism evidence="1 4">
    <name type="scientific">Pegethrix bostrychoides GSE-TBD4-15B</name>
    <dbReference type="NCBI Taxonomy" id="2839662"/>
    <lineage>
        <taxon>Bacteria</taxon>
        <taxon>Bacillati</taxon>
        <taxon>Cyanobacteriota</taxon>
        <taxon>Cyanophyceae</taxon>
        <taxon>Oculatellales</taxon>
        <taxon>Oculatellaceae</taxon>
        <taxon>Pegethrix</taxon>
    </lineage>
</organism>
<reference evidence="1" key="2">
    <citation type="journal article" date="2022" name="Microbiol. Resour. Announc.">
        <title>Metagenome Sequencing to Explore Phylogenomics of Terrestrial Cyanobacteria.</title>
        <authorList>
            <person name="Ward R.D."/>
            <person name="Stajich J.E."/>
            <person name="Johansen J.R."/>
            <person name="Huntemann M."/>
            <person name="Clum A."/>
            <person name="Foster B."/>
            <person name="Foster B."/>
            <person name="Roux S."/>
            <person name="Palaniappan K."/>
            <person name="Varghese N."/>
            <person name="Mukherjee S."/>
            <person name="Reddy T.B.K."/>
            <person name="Daum C."/>
            <person name="Copeland A."/>
            <person name="Chen I.A."/>
            <person name="Ivanova N.N."/>
            <person name="Kyrpides N.C."/>
            <person name="Shapiro N."/>
            <person name="Eloe-Fadrosh E.A."/>
            <person name="Pietrasiak N."/>
        </authorList>
    </citation>
    <scope>NUCLEOTIDE SEQUENCE</scope>
    <source>
        <strain evidence="1">GSE-TBD4-15B</strain>
    </source>
</reference>
<evidence type="ECO:0000313" key="3">
    <source>
        <dbReference type="EMBL" id="MBW4467118.1"/>
    </source>
</evidence>
<accession>A0A951P6T0</accession>
<dbReference type="Proteomes" id="UP000707356">
    <property type="component" value="Unassembled WGS sequence"/>
</dbReference>
<dbReference type="AlphaFoldDB" id="A0A951P6T0"/>
<evidence type="ECO:0000313" key="4">
    <source>
        <dbReference type="Proteomes" id="UP000707356"/>
    </source>
</evidence>